<dbReference type="PANTHER" id="PTHR11439:SF509">
    <property type="entry name" value="RNA-DIRECTED DNA POLYMERASE"/>
    <property type="match status" value="1"/>
</dbReference>
<feature type="domain" description="CCHC-type" evidence="4">
    <location>
        <begin position="627"/>
        <end position="641"/>
    </location>
</feature>
<feature type="compositionally biased region" description="Pro residues" evidence="2">
    <location>
        <begin position="1767"/>
        <end position="1777"/>
    </location>
</feature>
<sequence length="2554" mass="282652">MDSKGGIIILPLVSFEEYVVVQRETKARTLLLQSLPEDHMADFHYLDDAREIWLAVKARFGGNEESKKMRKTMLKREFSEFSVSEKEGLHKGYDRVLPPSWSQVALTLKTRSGLEYLSFDDLYNKLRSFEIDVKGGSSYGSRSTIVAPTHSTFIGATSTNTKMVYSDQPSHSSSITYTSAHSGSIMKDVLHSFVAKNKPTQQLAYEDFKQVDQLEMEELDIKWQMAMLSLRINKECNVKKVDEKAWYSDFKISEVKIEEPKAMVSVDSMLNWNEHKAKTKTKEGEQVYGLMAGFKSDFADHAGNTAGSVYNAAAKFAMMGISPKVQTCPFRCDSQLSELKKKYDHLEKLYNDSFIQVQAYTNIVNTLELQKDWYHKTQLALEEKLRILSANLENTTNTLKYSETLYDQAKIEKKEWEVKFVKSLARFDKWKESSKNLAKLKYSSMSTRTKLGLGFKEYIRSDEVCDLSTPSVFDPEPENREVKSLYERYVKAGRMHGVPPPITGTFMPTSYKSDLEETQATFGSKSNNSSINTSKSNDFVSCDNSDKSLASETYDFASCVSSPKTNDSFYIIDVKILPKSYVKDPSPTNGFPSCSFKENVKPPKNLCNKSGKADRIHCKNNFVRTKKCFVCGSKSHLIKDCDVYDTVDNFPSVISKATSVPAGGTNSLASTSAGRFIPADSQNRPASNHAGRHIPGGRFNKPAPFTAGRSVPTGSTNHASRPFFRPTNVYFNNVSWPRIYEHMSMNEGRWGSSVKSSAGIVDSGCSRSTTGNKEKLDDFVQIKGGTVTFGGGNGKITGKRTIRTSKLNFENVYYVEELQNFNLFSVSQICDKKNKVLFTDDECLVLTKEFQLPNESQKPKKVEETLNLGYLEDKPNIQGLGQKWYFDLDYLTDSLGYTHFKTNPPTGTQDTNIIAGTQDDDSESECDEQAILVPSFLSNSFSGPKVNDVSAPMENNLDYAEELARLQKKNIKLTLNLVLTAGAPVGSSVSTGGVPAGSVPTGSIPASSVPAGSVSARSVPTSNVSAGGVLAGSIDYAGFGDPAASESVLVVFNPDHAADSTLPPGHSLGSSEHSTRFPSLSDLGNHQPMTGIFSSSSYDDDFCADVTNLALKRVNNHSSLILDNWRTTIPSTDKEYKPSSVATALEDPDWVAAMQEEMQKFYNQQVWKLVPLPDGKIAIKTKWILKNKSDARGIVVRNKARLVAQGHRQEEGIDYDEVFAPVARIEAIRLFLAFASYMGFMVYPMDVKSVFLYREIKEEVYVTQPKGFEDPHNPKHVYRVYVDDIIFGSTNKAWCYEFEVLMKGEVEMSAMGKLTFFLGLQVKQLPGGIFISQDKYVKDMLKKFDMESVRTATTPYEVPKHKSKDEPDDAVNLEAYSDSDYAGSHGDRKSTTGGCQFLGRRLISWQCKKQIVVATSSTEAEYVAAANCCGQSTLGSSIPRMTAVSCGFLLYAVHIVDMPPMLLVVLVFLLVVLVHADGWVSAGSCTIPTGSCTIPTGSYSFMLLDWFLLDDYNKVAYLEKGKGWEAYEQILDFLNRSHIQYALTHHPPIVFDSLVKQFWATATVRTLEAGPSEIIATIDGNEVVVTESHIRTHLQLNDENGLYEFTLHDILDGMREIGYPTYGSLTFYKANLSPQWRFLIHTLIHCMSPKSGGWNQFPSSIASALICMSTRRTYNFSRFILDGMIGNIGSKRHKFLMYPRFLQMILGIQTTDPSPRPTFDFTAKLFSNMKLNWDGPHMPLLAPMLVVPAGGDGADAAAAGAAAANEVPPPSPPPDVPPTHTSSSTPGPSLAAQDTPVREPTPVRAPTPVREPTPSPVREPTAFREPTPASPRPLSPPPYPRSEEVGPTTSTRPPSPTRQTSFQEDISKGGGDYVSLPKSNEAPPTTAATATGGAEDSAVLIDYLLSLTEGLLQQQKRRLVLSDSESEEAATKEQDIDLNALHKLASTSLGGDTTVEAAYTIYKASQATHASLDAGHDADAVPDDTTMPFRRTRTKRRRLRKTYTSLAFEHFQENISVGEDTIPVGGGIPADAQTIPAGSTPIPSYGGVSAGSSMDPAGQAAAAAPSSTIPAADKGKSPMLGEDLAKKLQAEQEAEFARQQKGLAQKAQAEGVARPAEQDWLELMAKIATNSALFKQLLGNDVNEDNMNERLGWTMKQVKALSLTQLKHEFEYIQRTLERSNLLNFKRTTFRPTPTLEAPSAKRAQQGVPQDVHATSSQKWVTPIVDVADDALIKFDSASDSDDDPFPYVPFSGWEMVPSPLGFIHAYYDMEEHTKHFTSLCELLHMVEKNDLQKLLGVVDNLYQMEEPDTFALILWGDLRVHVLETVEGWVIYMFVDVSYPLSAATLKRMLQHGLEVPKFLVGGDLTMAEQLVTQNWMVITFHVPFWNEKWLVQEGTALELASPEQTTTSKDISNPFMAVMVCQKPLGYFSSPMIHVPRAGLVINPPGRCHDSTKGLASSRVSSYLVKAYKIYLCCCKDQMLLFHDPAIFGVPASCSCWFLPFCWFLVAVVWLFASILFCSCCWNNDAILELTSEDLSRILKLTLSNSILGEDC</sequence>
<evidence type="ECO:0000313" key="5">
    <source>
        <dbReference type="EMBL" id="GEU48374.1"/>
    </source>
</evidence>
<dbReference type="InterPro" id="IPR013103">
    <property type="entry name" value="RVT_2"/>
</dbReference>
<dbReference type="InterPro" id="IPR054722">
    <property type="entry name" value="PolX-like_BBD"/>
</dbReference>
<evidence type="ECO:0000256" key="3">
    <source>
        <dbReference type="SAM" id="Phobius"/>
    </source>
</evidence>
<evidence type="ECO:0000256" key="1">
    <source>
        <dbReference type="PROSITE-ProRule" id="PRU00047"/>
    </source>
</evidence>
<dbReference type="GO" id="GO:0008270">
    <property type="term" value="F:zinc ion binding"/>
    <property type="evidence" value="ECO:0007669"/>
    <property type="project" value="UniProtKB-KW"/>
</dbReference>
<evidence type="ECO:0000256" key="2">
    <source>
        <dbReference type="SAM" id="MobiDB-lite"/>
    </source>
</evidence>
<feature type="compositionally biased region" description="Low complexity" evidence="2">
    <location>
        <begin position="2052"/>
        <end position="2072"/>
    </location>
</feature>
<dbReference type="InterPro" id="IPR001878">
    <property type="entry name" value="Znf_CCHC"/>
</dbReference>
<dbReference type="GO" id="GO:0003676">
    <property type="term" value="F:nucleic acid binding"/>
    <property type="evidence" value="ECO:0007669"/>
    <property type="project" value="InterPro"/>
</dbReference>
<feature type="region of interest" description="Disordered" evidence="2">
    <location>
        <begin position="1753"/>
        <end position="1891"/>
    </location>
</feature>
<feature type="compositionally biased region" description="Low complexity" evidence="2">
    <location>
        <begin position="1754"/>
        <end position="1764"/>
    </location>
</feature>
<dbReference type="PROSITE" id="PS50158">
    <property type="entry name" value="ZF_CCHC"/>
    <property type="match status" value="1"/>
</dbReference>
<dbReference type="Pfam" id="PF07727">
    <property type="entry name" value="RVT_2"/>
    <property type="match status" value="2"/>
</dbReference>
<protein>
    <submittedName>
        <fullName evidence="5">Copia protein</fullName>
    </submittedName>
</protein>
<accession>A0A6L2KKJ5</accession>
<reference evidence="5" key="1">
    <citation type="journal article" date="2019" name="Sci. Rep.">
        <title>Draft genome of Tanacetum cinerariifolium, the natural source of mosquito coil.</title>
        <authorList>
            <person name="Yamashiro T."/>
            <person name="Shiraishi A."/>
            <person name="Satake H."/>
            <person name="Nakayama K."/>
        </authorList>
    </citation>
    <scope>NUCLEOTIDE SEQUENCE</scope>
</reference>
<feature type="compositionally biased region" description="Low complexity" evidence="2">
    <location>
        <begin position="1778"/>
        <end position="1789"/>
    </location>
</feature>
<comment type="caution">
    <text evidence="5">The sequence shown here is derived from an EMBL/GenBank/DDBJ whole genome shotgun (WGS) entry which is preliminary data.</text>
</comment>
<feature type="compositionally biased region" description="Pro residues" evidence="2">
    <location>
        <begin position="1828"/>
        <end position="1840"/>
    </location>
</feature>
<keyword evidence="3" id="KW-0812">Transmembrane</keyword>
<keyword evidence="3" id="KW-0472">Membrane</keyword>
<keyword evidence="3" id="KW-1133">Transmembrane helix</keyword>
<feature type="region of interest" description="Disordered" evidence="2">
    <location>
        <begin position="1061"/>
        <end position="1081"/>
    </location>
</feature>
<feature type="compositionally biased region" description="Polar residues" evidence="2">
    <location>
        <begin position="1068"/>
        <end position="1081"/>
    </location>
</feature>
<feature type="compositionally biased region" description="Low complexity" evidence="2">
    <location>
        <begin position="1882"/>
        <end position="1891"/>
    </location>
</feature>
<organism evidence="5">
    <name type="scientific">Tanacetum cinerariifolium</name>
    <name type="common">Dalmatian daisy</name>
    <name type="synonym">Chrysanthemum cinerariifolium</name>
    <dbReference type="NCBI Taxonomy" id="118510"/>
    <lineage>
        <taxon>Eukaryota</taxon>
        <taxon>Viridiplantae</taxon>
        <taxon>Streptophyta</taxon>
        <taxon>Embryophyta</taxon>
        <taxon>Tracheophyta</taxon>
        <taxon>Spermatophyta</taxon>
        <taxon>Magnoliopsida</taxon>
        <taxon>eudicotyledons</taxon>
        <taxon>Gunneridae</taxon>
        <taxon>Pentapetalae</taxon>
        <taxon>asterids</taxon>
        <taxon>campanulids</taxon>
        <taxon>Asterales</taxon>
        <taxon>Asteraceae</taxon>
        <taxon>Asteroideae</taxon>
        <taxon>Anthemideae</taxon>
        <taxon>Anthemidinae</taxon>
        <taxon>Tanacetum</taxon>
    </lineage>
</organism>
<feature type="region of interest" description="Disordered" evidence="2">
    <location>
        <begin position="2048"/>
        <end position="2077"/>
    </location>
</feature>
<dbReference type="CDD" id="cd09272">
    <property type="entry name" value="RNase_HI_RT_Ty1"/>
    <property type="match status" value="1"/>
</dbReference>
<name>A0A6L2KKJ5_TANCI</name>
<keyword evidence="1" id="KW-0862">Zinc</keyword>
<dbReference type="EMBL" id="BKCJ010002411">
    <property type="protein sequence ID" value="GEU48374.1"/>
    <property type="molecule type" value="Genomic_DNA"/>
</dbReference>
<gene>
    <name evidence="5" type="ORF">Tci_020352</name>
</gene>
<feature type="region of interest" description="Disordered" evidence="2">
    <location>
        <begin position="676"/>
        <end position="719"/>
    </location>
</feature>
<dbReference type="PANTHER" id="PTHR11439">
    <property type="entry name" value="GAG-POL-RELATED RETROTRANSPOSON"/>
    <property type="match status" value="1"/>
</dbReference>
<proteinExistence type="predicted"/>
<keyword evidence="1" id="KW-0479">Metal-binding</keyword>
<dbReference type="Pfam" id="PF22936">
    <property type="entry name" value="Pol_BBD"/>
    <property type="match status" value="1"/>
</dbReference>
<feature type="transmembrane region" description="Helical" evidence="3">
    <location>
        <begin position="2499"/>
        <end position="2524"/>
    </location>
</feature>
<dbReference type="Pfam" id="PF14223">
    <property type="entry name" value="Retrotran_gag_2"/>
    <property type="match status" value="1"/>
</dbReference>
<evidence type="ECO:0000259" key="4">
    <source>
        <dbReference type="PROSITE" id="PS50158"/>
    </source>
</evidence>
<keyword evidence="1" id="KW-0863">Zinc-finger</keyword>
<feature type="compositionally biased region" description="Pro residues" evidence="2">
    <location>
        <begin position="1803"/>
        <end position="1817"/>
    </location>
</feature>